<feature type="region of interest" description="Disordered" evidence="2">
    <location>
        <begin position="369"/>
        <end position="395"/>
    </location>
</feature>
<accession>A0ABM4WSB4</accession>
<keyword evidence="3" id="KW-1185">Reference proteome</keyword>
<dbReference type="SUPFAM" id="SSF54403">
    <property type="entry name" value="Cystatin/monellin"/>
    <property type="match status" value="1"/>
</dbReference>
<dbReference type="InterPro" id="IPR046350">
    <property type="entry name" value="Cystatin_sf"/>
</dbReference>
<evidence type="ECO:0000313" key="3">
    <source>
        <dbReference type="Proteomes" id="UP001652660"/>
    </source>
</evidence>
<evidence type="ECO:0000256" key="2">
    <source>
        <dbReference type="SAM" id="MobiDB-lite"/>
    </source>
</evidence>
<keyword evidence="1" id="KW-0789">Thiol protease inhibitor</keyword>
<reference evidence="4" key="1">
    <citation type="submission" date="2025-08" db="UniProtKB">
        <authorList>
            <consortium name="RefSeq"/>
        </authorList>
    </citation>
    <scope>IDENTIFICATION</scope>
    <source>
        <tissue evidence="4">Leaves</tissue>
    </source>
</reference>
<dbReference type="PANTHER" id="PTHR11413">
    <property type="entry name" value="CYSTATIN FAMILY MEMBER"/>
    <property type="match status" value="1"/>
</dbReference>
<evidence type="ECO:0000256" key="1">
    <source>
        <dbReference type="RuleBase" id="RU362130"/>
    </source>
</evidence>
<name>A0ABM4WSB4_COFAR</name>
<dbReference type="Gene3D" id="3.10.450.10">
    <property type="match status" value="2"/>
</dbReference>
<dbReference type="Proteomes" id="UP001652660">
    <property type="component" value="Chromosome 2e"/>
</dbReference>
<gene>
    <name evidence="4" type="primary">LOC113730560</name>
</gene>
<keyword evidence="1" id="KW-0646">Protease inhibitor</keyword>
<organism evidence="3 4">
    <name type="scientific">Coffea arabica</name>
    <name type="common">Arabian coffee</name>
    <dbReference type="NCBI Taxonomy" id="13443"/>
    <lineage>
        <taxon>Eukaryota</taxon>
        <taxon>Viridiplantae</taxon>
        <taxon>Streptophyta</taxon>
        <taxon>Embryophyta</taxon>
        <taxon>Tracheophyta</taxon>
        <taxon>Spermatophyta</taxon>
        <taxon>Magnoliopsida</taxon>
        <taxon>eudicotyledons</taxon>
        <taxon>Gunneridae</taxon>
        <taxon>Pentapetalae</taxon>
        <taxon>asterids</taxon>
        <taxon>lamiids</taxon>
        <taxon>Gentianales</taxon>
        <taxon>Rubiaceae</taxon>
        <taxon>Ixoroideae</taxon>
        <taxon>Gardenieae complex</taxon>
        <taxon>Bertiereae - Coffeeae clade</taxon>
        <taxon>Coffeeae</taxon>
        <taxon>Coffea</taxon>
    </lineage>
</organism>
<proteinExistence type="inferred from homology"/>
<evidence type="ECO:0000313" key="4">
    <source>
        <dbReference type="RefSeq" id="XP_071934658.1"/>
    </source>
</evidence>
<dbReference type="RefSeq" id="XP_071934658.1">
    <property type="nucleotide sequence ID" value="XM_072078557.1"/>
</dbReference>
<comment type="similarity">
    <text evidence="1">Belongs to the cystatin family. Phytocystatin subfamily.</text>
</comment>
<protein>
    <recommendedName>
        <fullName evidence="1">Cysteine proteinase inhibitor</fullName>
    </recommendedName>
</protein>
<sequence>MLQVGISKSKMAMTLRVVLNKAVGRQLKGGKLGFLGAISSGCQHSIVGHNSSRSNNNNDTHLPSSNCWCRHYYFLPSPPAVRVLDFPTVAGVRRVHDAETDDRVRKLGEFAVKARNQGSAQDGVDGGVEIQFVRPVRASFKLSMGLIYYITLEALRGKADMNVYYAEVLDCPDQNLLKLIKWEQVNESFSYPFEEIRLSKFLEKKYRRERAAAKNYLVSTLLEELELRCRIPEGANRYSEAKFQQNWGPGMLNIDDGPPTPPETFYLWATFTLGIVPVFDIKTYEMVYEYAMFAIGAQFKNEDERVHLKDVLWASKSKDNNGWVYHIVLEAINGKSELDFYYAIVKASPMRQLELIKWHQIGESLRCPDEEEEKRFDEPNYEPPPILAETPEIYD</sequence>
<dbReference type="InterPro" id="IPR027214">
    <property type="entry name" value="Cystatin"/>
</dbReference>
<dbReference type="GeneID" id="113730560"/>
<dbReference type="PANTHER" id="PTHR11413:SF103">
    <property type="entry name" value="CYSTEINE PROTEINASE INHIBITOR 12"/>
    <property type="match status" value="1"/>
</dbReference>